<feature type="region of interest" description="Disordered" evidence="1">
    <location>
        <begin position="22"/>
        <end position="44"/>
    </location>
</feature>
<sequence length="304" mass="34586">MDTEKPQSLPRAVVDQALETSLSGRGKMQKAANKSKPSRSGLVSKNPVNELDTLMLTNVLASFTYGAIHSIFKCFGVVLRIRKTYDSDCRSNRCYITFNTNAAAKAAFESKDSLTVGDTHCKAQMMRSINVVDSDNDYCPNIFDDSAEHVPKERRVPTPFWFVAYYREGRGNIIHASRYLEKEIGLLPMGHIKKYVTATPDTQQHSPVVRVEGRSILWRSPTHFTTMPFTQQHSPVARVKGRSILRRSPTHFTTMPFTFTNTEYTDMVLIYGFCGWSAEASVREYRRKFPNRRIPDQIPEKKSS</sequence>
<comment type="caution">
    <text evidence="3">The sequence shown here is derived from an EMBL/GenBank/DDBJ whole genome shotgun (WGS) entry which is preliminary data.</text>
</comment>
<dbReference type="GO" id="GO:0003676">
    <property type="term" value="F:nucleic acid binding"/>
    <property type="evidence" value="ECO:0007669"/>
    <property type="project" value="InterPro"/>
</dbReference>
<reference evidence="3" key="1">
    <citation type="submission" date="2023-10" db="EMBL/GenBank/DDBJ databases">
        <title>Genome assemblies of two species of porcelain crab, Petrolisthes cinctipes and Petrolisthes manimaculis (Anomura: Porcellanidae).</title>
        <authorList>
            <person name="Angst P."/>
        </authorList>
    </citation>
    <scope>NUCLEOTIDE SEQUENCE</scope>
    <source>
        <strain evidence="3">PB745_01</strain>
        <tissue evidence="3">Gill</tissue>
    </source>
</reference>
<keyword evidence="4" id="KW-1185">Reference proteome</keyword>
<dbReference type="CDD" id="cd00590">
    <property type="entry name" value="RRM_SF"/>
    <property type="match status" value="1"/>
</dbReference>
<dbReference type="Gene3D" id="3.30.70.330">
    <property type="match status" value="1"/>
</dbReference>
<dbReference type="AlphaFoldDB" id="A0AAE1GNG6"/>
<evidence type="ECO:0000259" key="2">
    <source>
        <dbReference type="Pfam" id="PF16087"/>
    </source>
</evidence>
<evidence type="ECO:0000313" key="3">
    <source>
        <dbReference type="EMBL" id="KAK3894904.1"/>
    </source>
</evidence>
<protein>
    <recommendedName>
        <fullName evidence="2">DUF4817 domain-containing protein</fullName>
    </recommendedName>
</protein>
<accession>A0AAE1GNG6</accession>
<name>A0AAE1GNG6_PETCI</name>
<dbReference type="Pfam" id="PF16087">
    <property type="entry name" value="DUF4817"/>
    <property type="match status" value="1"/>
</dbReference>
<dbReference type="InterPro" id="IPR035979">
    <property type="entry name" value="RBD_domain_sf"/>
</dbReference>
<feature type="domain" description="DUF4817" evidence="2">
    <location>
        <begin position="262"/>
        <end position="297"/>
    </location>
</feature>
<gene>
    <name evidence="3" type="ORF">Pcinc_001352</name>
</gene>
<evidence type="ECO:0000256" key="1">
    <source>
        <dbReference type="SAM" id="MobiDB-lite"/>
    </source>
</evidence>
<dbReference type="InterPro" id="IPR012677">
    <property type="entry name" value="Nucleotide-bd_a/b_plait_sf"/>
</dbReference>
<evidence type="ECO:0000313" key="4">
    <source>
        <dbReference type="Proteomes" id="UP001286313"/>
    </source>
</evidence>
<dbReference type="EMBL" id="JAWQEG010000081">
    <property type="protein sequence ID" value="KAK3894904.1"/>
    <property type="molecule type" value="Genomic_DNA"/>
</dbReference>
<dbReference type="Proteomes" id="UP001286313">
    <property type="component" value="Unassembled WGS sequence"/>
</dbReference>
<proteinExistence type="predicted"/>
<dbReference type="SUPFAM" id="SSF54928">
    <property type="entry name" value="RNA-binding domain, RBD"/>
    <property type="match status" value="1"/>
</dbReference>
<organism evidence="3 4">
    <name type="scientific">Petrolisthes cinctipes</name>
    <name type="common">Flat porcelain crab</name>
    <dbReference type="NCBI Taxonomy" id="88211"/>
    <lineage>
        <taxon>Eukaryota</taxon>
        <taxon>Metazoa</taxon>
        <taxon>Ecdysozoa</taxon>
        <taxon>Arthropoda</taxon>
        <taxon>Crustacea</taxon>
        <taxon>Multicrustacea</taxon>
        <taxon>Malacostraca</taxon>
        <taxon>Eumalacostraca</taxon>
        <taxon>Eucarida</taxon>
        <taxon>Decapoda</taxon>
        <taxon>Pleocyemata</taxon>
        <taxon>Anomura</taxon>
        <taxon>Galatheoidea</taxon>
        <taxon>Porcellanidae</taxon>
        <taxon>Petrolisthes</taxon>
    </lineage>
</organism>
<dbReference type="InterPro" id="IPR032135">
    <property type="entry name" value="DUF4817"/>
</dbReference>